<dbReference type="Pfam" id="PF07228">
    <property type="entry name" value="SpoIIE"/>
    <property type="match status" value="1"/>
</dbReference>
<dbReference type="PANTHER" id="PTHR43156:SF2">
    <property type="entry name" value="STAGE II SPORULATION PROTEIN E"/>
    <property type="match status" value="1"/>
</dbReference>
<dbReference type="GO" id="GO:0016791">
    <property type="term" value="F:phosphatase activity"/>
    <property type="evidence" value="ECO:0007669"/>
    <property type="project" value="TreeGrafter"/>
</dbReference>
<dbReference type="InterPro" id="IPR001932">
    <property type="entry name" value="PPM-type_phosphatase-like_dom"/>
</dbReference>
<dbReference type="Proteomes" id="UP000321532">
    <property type="component" value="Unassembled WGS sequence"/>
</dbReference>
<accession>A0A512AWH2</accession>
<keyword evidence="1" id="KW-0378">Hydrolase</keyword>
<proteinExistence type="predicted"/>
<dbReference type="SUPFAM" id="SSF55781">
    <property type="entry name" value="GAF domain-like"/>
    <property type="match status" value="1"/>
</dbReference>
<dbReference type="PROSITE" id="PS51746">
    <property type="entry name" value="PPM_2"/>
    <property type="match status" value="1"/>
</dbReference>
<evidence type="ECO:0000313" key="3">
    <source>
        <dbReference type="EMBL" id="GEO04054.1"/>
    </source>
</evidence>
<feature type="domain" description="PPM-type phosphatase" evidence="2">
    <location>
        <begin position="203"/>
        <end position="418"/>
    </location>
</feature>
<dbReference type="InterPro" id="IPR029016">
    <property type="entry name" value="GAF-like_dom_sf"/>
</dbReference>
<dbReference type="InterPro" id="IPR052016">
    <property type="entry name" value="Bact_Sigma-Reg"/>
</dbReference>
<evidence type="ECO:0000256" key="1">
    <source>
        <dbReference type="ARBA" id="ARBA00022801"/>
    </source>
</evidence>
<reference evidence="3 4" key="1">
    <citation type="submission" date="2019-07" db="EMBL/GenBank/DDBJ databases">
        <title>Whole genome shotgun sequence of Adhaeribacter aerolatus NBRC 106133.</title>
        <authorList>
            <person name="Hosoyama A."/>
            <person name="Uohara A."/>
            <person name="Ohji S."/>
            <person name="Ichikawa N."/>
        </authorList>
    </citation>
    <scope>NUCLEOTIDE SEQUENCE [LARGE SCALE GENOMIC DNA]</scope>
    <source>
        <strain evidence="3 4">NBRC 106133</strain>
    </source>
</reference>
<sequence length="419" mass="47722">MHMTLKSSLPIPLADAADIKKELNLKRLELSALLEITQAINNNLPEYSLYKIFHFTLLAQLHINRLTLFVVEDDWECKICFGTSYNFKKLDTLPETITAISEITLISDLNLDYKWQEFETAIPVYQNNKLLAFVLIGNSQAYYSNIAALSFVQTISNIIIVAMQNRRLARQRLAEEAIRNEIKIAREVQTMLFPKTLPNNQDVVVHASYIPHSSIGGDYYDCVDIDADRFLFCVADVSGKGVPASLLMSNFQAGLRTIVRQTDNLVKVVNELNHLIYNNAIAEKFITSFLGIYNRKTRELQYVNAGHNAPVMLYEDNSCQLLTEGSTMLGIFEELPFISVTKLQVPHKTLLLCYTDGLTEVFNLEEDEFGLENTIQFLKNSRYLSLSKLHVELLEEIKNHNQGSTAFQDDITLLSCRFK</sequence>
<gene>
    <name evidence="3" type="ORF">AAE02nite_17180</name>
</gene>
<evidence type="ECO:0000313" key="4">
    <source>
        <dbReference type="Proteomes" id="UP000321532"/>
    </source>
</evidence>
<dbReference type="InterPro" id="IPR036457">
    <property type="entry name" value="PPM-type-like_dom_sf"/>
</dbReference>
<evidence type="ECO:0000259" key="2">
    <source>
        <dbReference type="PROSITE" id="PS51746"/>
    </source>
</evidence>
<dbReference type="Gene3D" id="3.60.40.10">
    <property type="entry name" value="PPM-type phosphatase domain"/>
    <property type="match status" value="1"/>
</dbReference>
<dbReference type="AlphaFoldDB" id="A0A512AWH2"/>
<dbReference type="Gene3D" id="3.30.450.40">
    <property type="match status" value="1"/>
</dbReference>
<protein>
    <recommendedName>
        <fullName evidence="2">PPM-type phosphatase domain-containing protein</fullName>
    </recommendedName>
</protein>
<dbReference type="SUPFAM" id="SSF81606">
    <property type="entry name" value="PP2C-like"/>
    <property type="match status" value="1"/>
</dbReference>
<keyword evidence="4" id="KW-1185">Reference proteome</keyword>
<dbReference type="PANTHER" id="PTHR43156">
    <property type="entry name" value="STAGE II SPORULATION PROTEIN E-RELATED"/>
    <property type="match status" value="1"/>
</dbReference>
<comment type="caution">
    <text evidence="3">The sequence shown here is derived from an EMBL/GenBank/DDBJ whole genome shotgun (WGS) entry which is preliminary data.</text>
</comment>
<dbReference type="SMART" id="SM00331">
    <property type="entry name" value="PP2C_SIG"/>
    <property type="match status" value="1"/>
</dbReference>
<dbReference type="EMBL" id="BJYS01000010">
    <property type="protein sequence ID" value="GEO04054.1"/>
    <property type="molecule type" value="Genomic_DNA"/>
</dbReference>
<name>A0A512AWH2_9BACT</name>
<organism evidence="3 4">
    <name type="scientific">Adhaeribacter aerolatus</name>
    <dbReference type="NCBI Taxonomy" id="670289"/>
    <lineage>
        <taxon>Bacteria</taxon>
        <taxon>Pseudomonadati</taxon>
        <taxon>Bacteroidota</taxon>
        <taxon>Cytophagia</taxon>
        <taxon>Cytophagales</taxon>
        <taxon>Hymenobacteraceae</taxon>
        <taxon>Adhaeribacter</taxon>
    </lineage>
</organism>